<feature type="compositionally biased region" description="Basic and acidic residues" evidence="1">
    <location>
        <begin position="25"/>
        <end position="34"/>
    </location>
</feature>
<feature type="region of interest" description="Disordered" evidence="1">
    <location>
        <begin position="25"/>
        <end position="44"/>
    </location>
</feature>
<name>A0AAV5R2B4_PICKL</name>
<dbReference type="EMBL" id="BTGB01000002">
    <property type="protein sequence ID" value="GMM45654.1"/>
    <property type="molecule type" value="Genomic_DNA"/>
</dbReference>
<sequence length="234" mass="26559">MDKSEKLVKIEQRLKKVFHLRNEDSNSNRYRHEDETSESEDSVLSVRHSNSFNNNSSNSNNVIINTVNNNNFDIQSINTSSHSIGNGNSGNTISNNTITTTNNNNNNNTNTNTNNNTILRIIESVFKGDISLSSPPLFNQDTITKQDTIQICESVRRCCENVSNITFEWFEMNVMYELLVVLGDTRQIREAILLGYRECNTNSSTSHSKRTLQLLTSIDTNNTSQHLLQHQLLS</sequence>
<comment type="caution">
    <text evidence="2">The sequence shown here is derived from an EMBL/GenBank/DDBJ whole genome shotgun (WGS) entry which is preliminary data.</text>
</comment>
<proteinExistence type="predicted"/>
<dbReference type="AlphaFoldDB" id="A0AAV5R2B4"/>
<evidence type="ECO:0000313" key="3">
    <source>
        <dbReference type="Proteomes" id="UP001378960"/>
    </source>
</evidence>
<evidence type="ECO:0000313" key="2">
    <source>
        <dbReference type="EMBL" id="GMM45654.1"/>
    </source>
</evidence>
<evidence type="ECO:0000256" key="1">
    <source>
        <dbReference type="SAM" id="MobiDB-lite"/>
    </source>
</evidence>
<accession>A0AAV5R2B4</accession>
<reference evidence="2 3" key="1">
    <citation type="journal article" date="2023" name="Elife">
        <title>Identification of key yeast species and microbe-microbe interactions impacting larval growth of Drosophila in the wild.</title>
        <authorList>
            <person name="Mure A."/>
            <person name="Sugiura Y."/>
            <person name="Maeda R."/>
            <person name="Honda K."/>
            <person name="Sakurai N."/>
            <person name="Takahashi Y."/>
            <person name="Watada M."/>
            <person name="Katoh T."/>
            <person name="Gotoh A."/>
            <person name="Gotoh Y."/>
            <person name="Taniguchi I."/>
            <person name="Nakamura K."/>
            <person name="Hayashi T."/>
            <person name="Katayama T."/>
            <person name="Uemura T."/>
            <person name="Hattori Y."/>
        </authorList>
    </citation>
    <scope>NUCLEOTIDE SEQUENCE [LARGE SCALE GENOMIC DNA]</scope>
    <source>
        <strain evidence="2 3">PK-24</strain>
    </source>
</reference>
<protein>
    <submittedName>
        <fullName evidence="2">Uncharacterized protein</fullName>
    </submittedName>
</protein>
<dbReference type="Proteomes" id="UP001378960">
    <property type="component" value="Unassembled WGS sequence"/>
</dbReference>
<gene>
    <name evidence="2" type="ORF">DAPK24_022290</name>
</gene>
<keyword evidence="3" id="KW-1185">Reference proteome</keyword>
<organism evidence="2 3">
    <name type="scientific">Pichia kluyveri</name>
    <name type="common">Yeast</name>
    <dbReference type="NCBI Taxonomy" id="36015"/>
    <lineage>
        <taxon>Eukaryota</taxon>
        <taxon>Fungi</taxon>
        <taxon>Dikarya</taxon>
        <taxon>Ascomycota</taxon>
        <taxon>Saccharomycotina</taxon>
        <taxon>Pichiomycetes</taxon>
        <taxon>Pichiales</taxon>
        <taxon>Pichiaceae</taxon>
        <taxon>Pichia</taxon>
    </lineage>
</organism>